<dbReference type="Gene3D" id="3.40.50.1820">
    <property type="entry name" value="alpha/beta hydrolase"/>
    <property type="match status" value="2"/>
</dbReference>
<feature type="compositionally biased region" description="Basic and acidic residues" evidence="1">
    <location>
        <begin position="188"/>
        <end position="207"/>
    </location>
</feature>
<dbReference type="Pfam" id="PF01764">
    <property type="entry name" value="Lipase_3"/>
    <property type="match status" value="1"/>
</dbReference>
<dbReference type="STRING" id="64571.A0A1Y2GJU6"/>
<evidence type="ECO:0000256" key="1">
    <source>
        <dbReference type="SAM" id="MobiDB-lite"/>
    </source>
</evidence>
<keyword evidence="2" id="KW-0812">Transmembrane</keyword>
<feature type="region of interest" description="Disordered" evidence="1">
    <location>
        <begin position="386"/>
        <end position="426"/>
    </location>
</feature>
<feature type="region of interest" description="Disordered" evidence="1">
    <location>
        <begin position="553"/>
        <end position="575"/>
    </location>
</feature>
<evidence type="ECO:0000313" key="5">
    <source>
        <dbReference type="Proteomes" id="UP000193648"/>
    </source>
</evidence>
<organism evidence="4 5">
    <name type="scientific">Lobosporangium transversale</name>
    <dbReference type="NCBI Taxonomy" id="64571"/>
    <lineage>
        <taxon>Eukaryota</taxon>
        <taxon>Fungi</taxon>
        <taxon>Fungi incertae sedis</taxon>
        <taxon>Mucoromycota</taxon>
        <taxon>Mortierellomycotina</taxon>
        <taxon>Mortierellomycetes</taxon>
        <taxon>Mortierellales</taxon>
        <taxon>Mortierellaceae</taxon>
        <taxon>Lobosporangium</taxon>
    </lineage>
</organism>
<feature type="compositionally biased region" description="Basic and acidic residues" evidence="1">
    <location>
        <begin position="905"/>
        <end position="914"/>
    </location>
</feature>
<comment type="caution">
    <text evidence="4">The sequence shown here is derived from an EMBL/GenBank/DDBJ whole genome shotgun (WGS) entry which is preliminary data.</text>
</comment>
<dbReference type="CDD" id="cd00519">
    <property type="entry name" value="Lipase_3"/>
    <property type="match status" value="1"/>
</dbReference>
<keyword evidence="2" id="KW-1133">Transmembrane helix</keyword>
<evidence type="ECO:0000259" key="3">
    <source>
        <dbReference type="Pfam" id="PF01764"/>
    </source>
</evidence>
<keyword evidence="5" id="KW-1185">Reference proteome</keyword>
<feature type="compositionally biased region" description="Basic and acidic residues" evidence="1">
    <location>
        <begin position="386"/>
        <end position="397"/>
    </location>
</feature>
<dbReference type="RefSeq" id="XP_021880361.1">
    <property type="nucleotide sequence ID" value="XM_022022097.1"/>
</dbReference>
<feature type="compositionally biased region" description="Basic and acidic residues" evidence="1">
    <location>
        <begin position="164"/>
        <end position="181"/>
    </location>
</feature>
<name>A0A1Y2GJU6_9FUNG</name>
<dbReference type="GO" id="GO:0004806">
    <property type="term" value="F:triacylglycerol lipase activity"/>
    <property type="evidence" value="ECO:0007669"/>
    <property type="project" value="InterPro"/>
</dbReference>
<gene>
    <name evidence="4" type="ORF">BCR41DRAFT_337949</name>
</gene>
<feature type="region of interest" description="Disordered" evidence="1">
    <location>
        <begin position="884"/>
        <end position="997"/>
    </location>
</feature>
<feature type="transmembrane region" description="Helical" evidence="2">
    <location>
        <begin position="34"/>
        <end position="57"/>
    </location>
</feature>
<dbReference type="InterPro" id="IPR029058">
    <property type="entry name" value="AB_hydrolase_fold"/>
</dbReference>
<feature type="transmembrane region" description="Helical" evidence="2">
    <location>
        <begin position="101"/>
        <end position="117"/>
    </location>
</feature>
<dbReference type="InterPro" id="IPR044819">
    <property type="entry name" value="OBL-like"/>
</dbReference>
<dbReference type="Proteomes" id="UP000193648">
    <property type="component" value="Unassembled WGS sequence"/>
</dbReference>
<dbReference type="PANTHER" id="PTHR46086:SF3">
    <property type="entry name" value="TRIACYLGLYCEROL LIPASE OBL1"/>
    <property type="match status" value="1"/>
</dbReference>
<accession>A0A1Y2GJU6</accession>
<sequence>MAHGKNRLFWLASLAIASIPLAVTFYGVYSDRRWVTIFSFTLFVICLLLSTCTFLSWKTFKFSMPIILQILRTISVALTPLASILRGIPVLGKVTNGSIKLVFWTWFIILMMSDVLLRRMLKIAVGLHEPSAGQYSTVNACDTNFQPCGEFGKTLDKEKVKRIEEGGQDFERDHDYDERKVSLKPRTSNHDNSKRSRDRPKSLDTKYKVSGRSGSDLASMSSEDWHKVLEMANIDKSRYVQDDIKNGFEKKLDQQQENLMDRPRYSQPIATTLAMVSKLVYEDVPVIRHELALSGYDMHSFRAIAYKNTCGFIVQKGRNIVLVFRGTDPLNLQNAWTDIQSRLIPIKTLGDEAVPLGKCHKGMYNALGSAENFLLPSEELAQQQRELSRLQHRRYSDTDMDEDDYGLHSEKSSPKRPHKISPASSFRSEVTKASTINLELSNHSVYQTIVTSIRAAYMLVKFLIVGLFTHVSDPVDYRFAGEVRDLSAFAQACRWLDGLRLEHAEKELKRMHKVDRSSKVSHQRRSSSNSRALSRRSSLSNLYSTDDIESLDISKGQDKEHGRRSSLSGHGSFRSAKTRRLSLTGLHHAGQSHHRRRLSGCKADSKDSAQWTDLGNKILDIYNHQYRDEQEGSFKRKKLRFYICGHSLGGALATIFLAKMVQCHSPLLDIFSGLYTYGSPKIGDKDFSNAFGPKLACKMFHHVYNNDIFARVPFWGAYETLPGTLVFVESSHKLILYPPDPVTLMPVPVRGISFMHLSGILNLRVIMRMRRESWLRIFERIVLPFFLNDHFPGDYVKALAEGKIEIVMEDTAHYGGVDEAETGSPVQTGLFTFFKNNGDANALGREKAVNETSSPLANRAHAVDRLVSRRSSCSNGVVTTTIIKPNGAPDMFSGDNDSGYGGTGDRSEDMDSSRVRRRIVKYTYHQEGDDDEEEEEEGYYRGNDSRRSKERNRNRDEGCGVEGDTRWRELASESGSEIRRQRWRSSLTTNVRRRSRQ</sequence>
<feature type="region of interest" description="Disordered" evidence="1">
    <location>
        <begin position="164"/>
        <end position="219"/>
    </location>
</feature>
<dbReference type="PANTHER" id="PTHR46086">
    <property type="entry name" value="ALPHA/BETA-HYDROLASES SUPERFAMILY PROTEIN"/>
    <property type="match status" value="1"/>
</dbReference>
<dbReference type="EMBL" id="MCFF01000024">
    <property type="protein sequence ID" value="ORZ13012.1"/>
    <property type="molecule type" value="Genomic_DNA"/>
</dbReference>
<dbReference type="InParanoid" id="A0A1Y2GJU6"/>
<keyword evidence="2" id="KW-0472">Membrane</keyword>
<feature type="domain" description="Fungal lipase-type" evidence="3">
    <location>
        <begin position="634"/>
        <end position="715"/>
    </location>
</feature>
<dbReference type="OrthoDB" id="2338663at2759"/>
<evidence type="ECO:0000256" key="2">
    <source>
        <dbReference type="SAM" id="Phobius"/>
    </source>
</evidence>
<feature type="transmembrane region" description="Helical" evidence="2">
    <location>
        <begin position="69"/>
        <end position="89"/>
    </location>
</feature>
<dbReference type="SUPFAM" id="SSF53474">
    <property type="entry name" value="alpha/beta-Hydrolases"/>
    <property type="match status" value="2"/>
</dbReference>
<proteinExistence type="predicted"/>
<dbReference type="GO" id="GO:0006629">
    <property type="term" value="P:lipid metabolic process"/>
    <property type="evidence" value="ECO:0007669"/>
    <property type="project" value="InterPro"/>
</dbReference>
<feature type="transmembrane region" description="Helical" evidence="2">
    <location>
        <begin position="7"/>
        <end position="28"/>
    </location>
</feature>
<feature type="compositionally biased region" description="Basic and acidic residues" evidence="1">
    <location>
        <begin position="943"/>
        <end position="980"/>
    </location>
</feature>
<feature type="compositionally biased region" description="Low complexity" evidence="1">
    <location>
        <begin position="565"/>
        <end position="575"/>
    </location>
</feature>
<dbReference type="InterPro" id="IPR002921">
    <property type="entry name" value="Fungal_lipase-type"/>
</dbReference>
<dbReference type="GeneID" id="33563941"/>
<reference evidence="4 5" key="1">
    <citation type="submission" date="2016-07" db="EMBL/GenBank/DDBJ databases">
        <title>Pervasive Adenine N6-methylation of Active Genes in Fungi.</title>
        <authorList>
            <consortium name="DOE Joint Genome Institute"/>
            <person name="Mondo S.J."/>
            <person name="Dannebaum R.O."/>
            <person name="Kuo R.C."/>
            <person name="Labutti K."/>
            <person name="Haridas S."/>
            <person name="Kuo A."/>
            <person name="Salamov A."/>
            <person name="Ahrendt S.R."/>
            <person name="Lipzen A."/>
            <person name="Sullivan W."/>
            <person name="Andreopoulos W.B."/>
            <person name="Clum A."/>
            <person name="Lindquist E."/>
            <person name="Daum C."/>
            <person name="Ramamoorthy G.K."/>
            <person name="Gryganskyi A."/>
            <person name="Culley D."/>
            <person name="Magnuson J.K."/>
            <person name="James T.Y."/>
            <person name="O'Malley M.A."/>
            <person name="Stajich J.E."/>
            <person name="Spatafora J.W."/>
            <person name="Visel A."/>
            <person name="Grigoriev I.V."/>
        </authorList>
    </citation>
    <scope>NUCLEOTIDE SEQUENCE [LARGE SCALE GENOMIC DNA]</scope>
    <source>
        <strain evidence="4 5">NRRL 3116</strain>
    </source>
</reference>
<dbReference type="AlphaFoldDB" id="A0A1Y2GJU6"/>
<feature type="compositionally biased region" description="Acidic residues" evidence="1">
    <location>
        <begin position="928"/>
        <end position="937"/>
    </location>
</feature>
<feature type="region of interest" description="Disordered" evidence="1">
    <location>
        <begin position="509"/>
        <end position="538"/>
    </location>
</feature>
<protein>
    <recommendedName>
        <fullName evidence="3">Fungal lipase-type domain-containing protein</fullName>
    </recommendedName>
</protein>
<feature type="compositionally biased region" description="Low complexity" evidence="1">
    <location>
        <begin position="526"/>
        <end position="538"/>
    </location>
</feature>
<feature type="compositionally biased region" description="Basic and acidic residues" evidence="1">
    <location>
        <begin position="509"/>
        <end position="518"/>
    </location>
</feature>
<evidence type="ECO:0000313" key="4">
    <source>
        <dbReference type="EMBL" id="ORZ13012.1"/>
    </source>
</evidence>